<feature type="transmembrane region" description="Helical" evidence="10">
    <location>
        <begin position="103"/>
        <end position="125"/>
    </location>
</feature>
<feature type="transmembrane region" description="Helical" evidence="10">
    <location>
        <begin position="476"/>
        <end position="496"/>
    </location>
</feature>
<feature type="transmembrane region" description="Helical" evidence="10">
    <location>
        <begin position="650"/>
        <end position="667"/>
    </location>
</feature>
<feature type="transmembrane region" description="Helical" evidence="10">
    <location>
        <begin position="391"/>
        <end position="415"/>
    </location>
</feature>
<feature type="transmembrane region" description="Helical" evidence="10">
    <location>
        <begin position="298"/>
        <end position="318"/>
    </location>
</feature>
<feature type="transmembrane region" description="Helical" evidence="10">
    <location>
        <begin position="579"/>
        <end position="598"/>
    </location>
</feature>
<evidence type="ECO:0000256" key="10">
    <source>
        <dbReference type="SAM" id="Phobius"/>
    </source>
</evidence>
<keyword evidence="7 10" id="KW-1133">Transmembrane helix</keyword>
<feature type="transmembrane region" description="Helical" evidence="10">
    <location>
        <begin position="356"/>
        <end position="379"/>
    </location>
</feature>
<dbReference type="HAMAP" id="MF_01129">
    <property type="entry name" value="PPase_energized_pump"/>
    <property type="match status" value="1"/>
</dbReference>
<dbReference type="PANTHER" id="PTHR31998">
    <property type="entry name" value="K(+)-INSENSITIVE PYROPHOSPHATE-ENERGIZED PROTON PUMP"/>
    <property type="match status" value="1"/>
</dbReference>
<feature type="transmembrane region" description="Helical" evidence="10">
    <location>
        <begin position="679"/>
        <end position="698"/>
    </location>
</feature>
<evidence type="ECO:0000256" key="2">
    <source>
        <dbReference type="ARBA" id="ARBA00013242"/>
    </source>
</evidence>
<dbReference type="EC" id="7.1.3.1" evidence="2"/>
<evidence type="ECO:0000256" key="7">
    <source>
        <dbReference type="ARBA" id="ARBA00022989"/>
    </source>
</evidence>
<dbReference type="NCBIfam" id="TIGR01104">
    <property type="entry name" value="V_PPase"/>
    <property type="match status" value="1"/>
</dbReference>
<evidence type="ECO:0000256" key="5">
    <source>
        <dbReference type="ARBA" id="ARBA00022842"/>
    </source>
</evidence>
<keyword evidence="6" id="KW-1278">Translocase</keyword>
<dbReference type="Pfam" id="PF03030">
    <property type="entry name" value="H_PPase"/>
    <property type="match status" value="1"/>
</dbReference>
<evidence type="ECO:0000313" key="11">
    <source>
        <dbReference type="EMBL" id="KAK2949821.1"/>
    </source>
</evidence>
<keyword evidence="8" id="KW-0406">Ion transport</keyword>
<feature type="transmembrane region" description="Helical" evidence="10">
    <location>
        <begin position="539"/>
        <end position="558"/>
    </location>
</feature>
<feature type="transmembrane region" description="Helical" evidence="10">
    <location>
        <begin position="187"/>
        <end position="207"/>
    </location>
</feature>
<dbReference type="PIRSF" id="PIRSF001265">
    <property type="entry name" value="H+-PPase"/>
    <property type="match status" value="1"/>
</dbReference>
<keyword evidence="9 10" id="KW-0472">Membrane</keyword>
<gene>
    <name evidence="11" type="ORF">BLNAU_15216</name>
</gene>
<proteinExistence type="inferred from homology"/>
<dbReference type="EMBL" id="JARBJD010000148">
    <property type="protein sequence ID" value="KAK2949821.1"/>
    <property type="molecule type" value="Genomic_DNA"/>
</dbReference>
<comment type="subcellular location">
    <subcellularLocation>
        <location evidence="1">Endomembrane system</location>
        <topology evidence="1">Multi-pass membrane protein</topology>
    </subcellularLocation>
</comment>
<keyword evidence="3" id="KW-0813">Transport</keyword>
<dbReference type="InterPro" id="IPR004131">
    <property type="entry name" value="PPase-energised_H-pump"/>
</dbReference>
<dbReference type="Proteomes" id="UP001281761">
    <property type="component" value="Unassembled WGS sequence"/>
</dbReference>
<keyword evidence="5" id="KW-0460">Magnesium</keyword>
<evidence type="ECO:0000256" key="1">
    <source>
        <dbReference type="ARBA" id="ARBA00004127"/>
    </source>
</evidence>
<name>A0ABQ9XBB7_9EUKA</name>
<keyword evidence="4 10" id="KW-0812">Transmembrane</keyword>
<evidence type="ECO:0000256" key="9">
    <source>
        <dbReference type="ARBA" id="ARBA00023136"/>
    </source>
</evidence>
<protein>
    <recommendedName>
        <fullName evidence="2">H(+)-exporting diphosphatase</fullName>
        <ecNumber evidence="2">7.1.3.1</ecNumber>
    </recommendedName>
</protein>
<evidence type="ECO:0000313" key="12">
    <source>
        <dbReference type="Proteomes" id="UP001281761"/>
    </source>
</evidence>
<evidence type="ECO:0000256" key="6">
    <source>
        <dbReference type="ARBA" id="ARBA00022967"/>
    </source>
</evidence>
<evidence type="ECO:0000256" key="3">
    <source>
        <dbReference type="ARBA" id="ARBA00022448"/>
    </source>
</evidence>
<feature type="transmembrane region" description="Helical" evidence="10">
    <location>
        <begin position="159"/>
        <end position="181"/>
    </location>
</feature>
<comment type="caution">
    <text evidence="11">The sequence shown here is derived from an EMBL/GenBank/DDBJ whole genome shotgun (WGS) entry which is preliminary data.</text>
</comment>
<sequence length="782" mass="82782">MASTEAWVWGFLAVVLLICIGCAFYVVWLYKWVMKHPEGPDEMKAVSDPIREGAFGFLNTQYKYVAYISIPVALFILLIYGFVPGSTAGILTKDGTTFGRWTMGIISTIAFLLGALCSGFSGYMGMWVSVRTNVRCAAAAITSSNEAIKVALRGGAFSGMLIVTLSLFGVGSMFAIVHAMFGNVKISVMSNVIVGYGFGASFVALFAQLGGGIYTKAADVGCDLVGKVNNNIPEDDPRNPAVVADLVGDNVGDCAGRGADLFESTAAENIGAMVIGGQLAEEHGFDGRAMAGYILFPLVVRGFGLCCSMIGILCVYSKEKHPEKKEAPKSENPSASFGDYATVDGLDDEEDAEDPLFGLIRGFSITSACCAVLIFLASYMCLDNKLYKSAWLWYSICGLVGIAMSLCFVFITQYYTDYRYRPVMSVAKASESGHATNIIAGLAVGMESTALPVLVIVISIVACYKMGEHAVPNGGYFGTACGTMGMLMVVAFVLAMDTFGPIADNAGGIVEMSEQPEYIRRKTDRLDAVGNTTKALTKGYAVGSAALATFLLFSAFLDTVKLLIGDPGHIAVDLGTPEVFSGGLIGGMLVYLFSAWAIDAVGNAAQEIIAEVNRQFTERPGILNGTEKPDYQGCVSIVTRSALREMVRPALLVVLTPVVVGLTFRLIGIHSDPILGARVLGGLLMVATITGVLLGLFLNNGGGAWDNAKKYIEMGNYGGKGSEAHKASVTGDTVGDPCKDTAGPSIHVLIKLLSTITLVLAPIFVKPNASRIPVPEVVAELF</sequence>
<feature type="transmembrane region" description="Helical" evidence="10">
    <location>
        <begin position="435"/>
        <end position="464"/>
    </location>
</feature>
<reference evidence="11 12" key="1">
    <citation type="journal article" date="2022" name="bioRxiv">
        <title>Genomics of Preaxostyla Flagellates Illuminates Evolutionary Transitions and the Path Towards Mitochondrial Loss.</title>
        <authorList>
            <person name="Novak L.V.F."/>
            <person name="Treitli S.C."/>
            <person name="Pyrih J."/>
            <person name="Halakuc P."/>
            <person name="Pipaliya S.V."/>
            <person name="Vacek V."/>
            <person name="Brzon O."/>
            <person name="Soukal P."/>
            <person name="Eme L."/>
            <person name="Dacks J.B."/>
            <person name="Karnkowska A."/>
            <person name="Elias M."/>
            <person name="Hampl V."/>
        </authorList>
    </citation>
    <scope>NUCLEOTIDE SEQUENCE [LARGE SCALE GENOMIC DNA]</scope>
    <source>
        <strain evidence="11">NAU3</strain>
        <tissue evidence="11">Gut</tissue>
    </source>
</reference>
<feature type="transmembrane region" description="Helical" evidence="10">
    <location>
        <begin position="64"/>
        <end position="83"/>
    </location>
</feature>
<organism evidence="11 12">
    <name type="scientific">Blattamonas nauphoetae</name>
    <dbReference type="NCBI Taxonomy" id="2049346"/>
    <lineage>
        <taxon>Eukaryota</taxon>
        <taxon>Metamonada</taxon>
        <taxon>Preaxostyla</taxon>
        <taxon>Oxymonadida</taxon>
        <taxon>Blattamonas</taxon>
    </lineage>
</organism>
<keyword evidence="12" id="KW-1185">Reference proteome</keyword>
<evidence type="ECO:0000256" key="4">
    <source>
        <dbReference type="ARBA" id="ARBA00022692"/>
    </source>
</evidence>
<accession>A0ABQ9XBB7</accession>
<evidence type="ECO:0000256" key="8">
    <source>
        <dbReference type="ARBA" id="ARBA00023065"/>
    </source>
</evidence>
<feature type="transmembrane region" description="Helical" evidence="10">
    <location>
        <begin position="6"/>
        <end position="30"/>
    </location>
</feature>